<accession>A0A1Y3NYN4</accession>
<dbReference type="OrthoDB" id="9796962at2"/>
<dbReference type="Gene3D" id="2.60.40.1890">
    <property type="entry name" value="PCu(A)C copper chaperone"/>
    <property type="match status" value="1"/>
</dbReference>
<keyword evidence="3" id="KW-1185">Reference proteome</keyword>
<dbReference type="InterPro" id="IPR058248">
    <property type="entry name" value="Lxx211020-like"/>
</dbReference>
<name>A0A1Y3NYN4_9PSED</name>
<dbReference type="EMBL" id="LOHF01000014">
    <property type="protein sequence ID" value="OUM72689.1"/>
    <property type="molecule type" value="Genomic_DNA"/>
</dbReference>
<reference evidence="2 3" key="1">
    <citation type="journal article" date="2017" name="Syst. Appl. Microbiol.">
        <title>Pseudomonas caspiana sp. nov., a citrus pathogen in the Pseudomonas syringae phylogenetic group.</title>
        <authorList>
            <person name="Busquets A."/>
            <person name="Gomila M."/>
            <person name="Beiki F."/>
            <person name="Mulet M."/>
            <person name="Rahimian H."/>
            <person name="Garcia-Valdes E."/>
            <person name="Lalucat J."/>
        </authorList>
    </citation>
    <scope>NUCLEOTIDE SEQUENCE [LARGE SCALE GENOMIC DNA]</scope>
    <source>
        <strain evidence="2 3">FBF102</strain>
    </source>
</reference>
<comment type="caution">
    <text evidence="2">The sequence shown here is derived from an EMBL/GenBank/DDBJ whole genome shotgun (WGS) entry which is preliminary data.</text>
</comment>
<dbReference type="SUPFAM" id="SSF110087">
    <property type="entry name" value="DR1885-like metal-binding protein"/>
    <property type="match status" value="1"/>
</dbReference>
<organism evidence="2 3">
    <name type="scientific">Pseudomonas caspiana</name>
    <dbReference type="NCBI Taxonomy" id="1451454"/>
    <lineage>
        <taxon>Bacteria</taxon>
        <taxon>Pseudomonadati</taxon>
        <taxon>Pseudomonadota</taxon>
        <taxon>Gammaproteobacteria</taxon>
        <taxon>Pseudomonadales</taxon>
        <taxon>Pseudomonadaceae</taxon>
        <taxon>Pseudomonas</taxon>
    </lineage>
</organism>
<feature type="chain" id="PRO_5010999318" evidence="1">
    <location>
        <begin position="21"/>
        <end position="156"/>
    </location>
</feature>
<feature type="signal peptide" evidence="1">
    <location>
        <begin position="1"/>
        <end position="20"/>
    </location>
</feature>
<sequence length="156" mass="16793">MLKQLLMLTALLLPVSYANANDYRAAELNIAAPWSMELPPNAPNVAAYFVIHNNGQNADRLLSVETPIAGKAELHEHVHANGLMKMQQVPNVEVPAGGDTVFAPMAYHVMLLDLKDKAALTVGKTFPLTLHFEKSGAVTVEVEVLKQPPGASAHGH</sequence>
<dbReference type="InterPro" id="IPR036182">
    <property type="entry name" value="PCuAC_sf"/>
</dbReference>
<evidence type="ECO:0000313" key="2">
    <source>
        <dbReference type="EMBL" id="OUM72689.1"/>
    </source>
</evidence>
<dbReference type="RefSeq" id="WP_087269712.1">
    <property type="nucleotide sequence ID" value="NZ_JBJGBV010000018.1"/>
</dbReference>
<dbReference type="Pfam" id="PF04314">
    <property type="entry name" value="PCuAC"/>
    <property type="match status" value="1"/>
</dbReference>
<dbReference type="PANTHER" id="PTHR36302">
    <property type="entry name" value="BLR7088 PROTEIN"/>
    <property type="match status" value="1"/>
</dbReference>
<evidence type="ECO:0000256" key="1">
    <source>
        <dbReference type="SAM" id="SignalP"/>
    </source>
</evidence>
<gene>
    <name evidence="2" type="ORF">AUC60_16435</name>
</gene>
<evidence type="ECO:0000313" key="3">
    <source>
        <dbReference type="Proteomes" id="UP000195440"/>
    </source>
</evidence>
<dbReference type="Proteomes" id="UP000195440">
    <property type="component" value="Unassembled WGS sequence"/>
</dbReference>
<protein>
    <submittedName>
        <fullName evidence="2">Copper resistance protein CopZ</fullName>
    </submittedName>
</protein>
<dbReference type="InterPro" id="IPR007410">
    <property type="entry name" value="LpqE-like"/>
</dbReference>
<keyword evidence="1" id="KW-0732">Signal</keyword>
<dbReference type="PANTHER" id="PTHR36302:SF1">
    <property type="entry name" value="COPPER CHAPERONE PCU(A)C"/>
    <property type="match status" value="1"/>
</dbReference>
<proteinExistence type="predicted"/>
<dbReference type="AlphaFoldDB" id="A0A1Y3NYN4"/>